<feature type="compositionally biased region" description="Polar residues" evidence="1">
    <location>
        <begin position="75"/>
        <end position="102"/>
    </location>
</feature>
<organism evidence="2 3">
    <name type="scientific">Dreissena polymorpha</name>
    <name type="common">Zebra mussel</name>
    <name type="synonym">Mytilus polymorpha</name>
    <dbReference type="NCBI Taxonomy" id="45954"/>
    <lineage>
        <taxon>Eukaryota</taxon>
        <taxon>Metazoa</taxon>
        <taxon>Spiralia</taxon>
        <taxon>Lophotrochozoa</taxon>
        <taxon>Mollusca</taxon>
        <taxon>Bivalvia</taxon>
        <taxon>Autobranchia</taxon>
        <taxon>Heteroconchia</taxon>
        <taxon>Euheterodonta</taxon>
        <taxon>Imparidentia</taxon>
        <taxon>Neoheterodontei</taxon>
        <taxon>Myida</taxon>
        <taxon>Dreissenoidea</taxon>
        <taxon>Dreissenidae</taxon>
        <taxon>Dreissena</taxon>
    </lineage>
</organism>
<comment type="caution">
    <text evidence="2">The sequence shown here is derived from an EMBL/GenBank/DDBJ whole genome shotgun (WGS) entry which is preliminary data.</text>
</comment>
<protein>
    <submittedName>
        <fullName evidence="2">Uncharacterized protein</fullName>
    </submittedName>
</protein>
<reference evidence="2" key="2">
    <citation type="submission" date="2020-11" db="EMBL/GenBank/DDBJ databases">
        <authorList>
            <person name="McCartney M.A."/>
            <person name="Auch B."/>
            <person name="Kono T."/>
            <person name="Mallez S."/>
            <person name="Becker A."/>
            <person name="Gohl D.M."/>
            <person name="Silverstein K.A.T."/>
            <person name="Koren S."/>
            <person name="Bechman K.B."/>
            <person name="Herman A."/>
            <person name="Abrahante J.E."/>
            <person name="Garbe J."/>
        </authorList>
    </citation>
    <scope>NUCLEOTIDE SEQUENCE</scope>
    <source>
        <strain evidence="2">Duluth1</strain>
        <tissue evidence="2">Whole animal</tissue>
    </source>
</reference>
<evidence type="ECO:0000313" key="2">
    <source>
        <dbReference type="EMBL" id="KAH3886390.1"/>
    </source>
</evidence>
<dbReference type="Proteomes" id="UP000828390">
    <property type="component" value="Unassembled WGS sequence"/>
</dbReference>
<evidence type="ECO:0000313" key="3">
    <source>
        <dbReference type="Proteomes" id="UP000828390"/>
    </source>
</evidence>
<dbReference type="EMBL" id="JAIWYP010000001">
    <property type="protein sequence ID" value="KAH3886390.1"/>
    <property type="molecule type" value="Genomic_DNA"/>
</dbReference>
<feature type="region of interest" description="Disordered" evidence="1">
    <location>
        <begin position="67"/>
        <end position="127"/>
    </location>
</feature>
<evidence type="ECO:0000256" key="1">
    <source>
        <dbReference type="SAM" id="MobiDB-lite"/>
    </source>
</evidence>
<accession>A0A9D4N241</accession>
<name>A0A9D4N241_DREPO</name>
<feature type="region of interest" description="Disordered" evidence="1">
    <location>
        <begin position="1"/>
        <end position="33"/>
    </location>
</feature>
<proteinExistence type="predicted"/>
<sequence>MTTVRQYDGDISCDRPLETAAPDHSSMRRQTDEPRFETYILVRAQTVHVSARDIYLVHVSGLLLISPKTPESLKTPESTQVNPSRPKSTQVDPSQPKSTQVDPSRPKSTRVNPSRHKSTQVDPSQPK</sequence>
<dbReference type="AlphaFoldDB" id="A0A9D4N241"/>
<keyword evidence="3" id="KW-1185">Reference proteome</keyword>
<reference evidence="2" key="1">
    <citation type="journal article" date="2019" name="bioRxiv">
        <title>The Genome of the Zebra Mussel, Dreissena polymorpha: A Resource for Invasive Species Research.</title>
        <authorList>
            <person name="McCartney M.A."/>
            <person name="Auch B."/>
            <person name="Kono T."/>
            <person name="Mallez S."/>
            <person name="Zhang Y."/>
            <person name="Obille A."/>
            <person name="Becker A."/>
            <person name="Abrahante J.E."/>
            <person name="Garbe J."/>
            <person name="Badalamenti J.P."/>
            <person name="Herman A."/>
            <person name="Mangelson H."/>
            <person name="Liachko I."/>
            <person name="Sullivan S."/>
            <person name="Sone E.D."/>
            <person name="Koren S."/>
            <person name="Silverstein K.A.T."/>
            <person name="Beckman K.B."/>
            <person name="Gohl D.M."/>
        </authorList>
    </citation>
    <scope>NUCLEOTIDE SEQUENCE</scope>
    <source>
        <strain evidence="2">Duluth1</strain>
        <tissue evidence="2">Whole animal</tissue>
    </source>
</reference>
<gene>
    <name evidence="2" type="ORF">DPMN_010396</name>
</gene>